<proteinExistence type="predicted"/>
<dbReference type="InterPro" id="IPR055259">
    <property type="entry name" value="YkvP/CgeB_Glyco_trans-like"/>
</dbReference>
<comment type="caution">
    <text evidence="3">The sequence shown here is derived from an EMBL/GenBank/DDBJ whole genome shotgun (WGS) entry which is preliminary data.</text>
</comment>
<organism evidence="3 4">
    <name type="scientific">Exiguobacterium antarcticum</name>
    <dbReference type="NCBI Taxonomy" id="132920"/>
    <lineage>
        <taxon>Bacteria</taxon>
        <taxon>Bacillati</taxon>
        <taxon>Bacillota</taxon>
        <taxon>Bacilli</taxon>
        <taxon>Bacillales</taxon>
        <taxon>Bacillales Family XII. Incertae Sedis</taxon>
        <taxon>Exiguobacterium</taxon>
    </lineage>
</organism>
<dbReference type="CDD" id="cd00761">
    <property type="entry name" value="Glyco_tranf_GTA_type"/>
    <property type="match status" value="1"/>
</dbReference>
<evidence type="ECO:0000259" key="2">
    <source>
        <dbReference type="Pfam" id="PF13524"/>
    </source>
</evidence>
<dbReference type="Gene3D" id="3.90.550.10">
    <property type="entry name" value="Spore Coat Polysaccharide Biosynthesis Protein SpsA, Chain A"/>
    <property type="match status" value="1"/>
</dbReference>
<protein>
    <submittedName>
        <fullName evidence="3">Glycosyltransferase</fullName>
        <ecNumber evidence="3">2.4.-.-</ecNumber>
    </submittedName>
</protein>
<feature type="domain" description="Spore protein YkvP/CgeB glycosyl transferase-like" evidence="2">
    <location>
        <begin position="297"/>
        <end position="406"/>
    </location>
</feature>
<feature type="domain" description="Glycosyltransferase 2-like" evidence="1">
    <location>
        <begin position="558"/>
        <end position="683"/>
    </location>
</feature>
<accession>A0ABT6QZK9</accession>
<keyword evidence="3" id="KW-0808">Transferase</keyword>
<dbReference type="EMBL" id="JASBQV010000003">
    <property type="protein sequence ID" value="MDI3234040.1"/>
    <property type="molecule type" value="Genomic_DNA"/>
</dbReference>
<dbReference type="SUPFAM" id="SSF53448">
    <property type="entry name" value="Nucleotide-diphospho-sugar transferases"/>
    <property type="match status" value="1"/>
</dbReference>
<evidence type="ECO:0000313" key="4">
    <source>
        <dbReference type="Proteomes" id="UP001243286"/>
    </source>
</evidence>
<dbReference type="Pfam" id="PF00535">
    <property type="entry name" value="Glycos_transf_2"/>
    <property type="match status" value="1"/>
</dbReference>
<dbReference type="PANTHER" id="PTHR43685:SF2">
    <property type="entry name" value="GLYCOSYLTRANSFERASE 2-LIKE DOMAIN-CONTAINING PROTEIN"/>
    <property type="match status" value="1"/>
</dbReference>
<dbReference type="InterPro" id="IPR029044">
    <property type="entry name" value="Nucleotide-diphossugar_trans"/>
</dbReference>
<dbReference type="EC" id="2.4.-.-" evidence="3"/>
<name>A0ABT6QZK9_9BACL</name>
<dbReference type="PANTHER" id="PTHR43685">
    <property type="entry name" value="GLYCOSYLTRANSFERASE"/>
    <property type="match status" value="1"/>
</dbReference>
<evidence type="ECO:0000313" key="3">
    <source>
        <dbReference type="EMBL" id="MDI3234040.1"/>
    </source>
</evidence>
<reference evidence="3 4" key="1">
    <citation type="submission" date="2023-04" db="EMBL/GenBank/DDBJ databases">
        <title>Antarctic isolates genomes.</title>
        <authorList>
            <person name="Dimov S.G."/>
        </authorList>
    </citation>
    <scope>NUCLEOTIDE SEQUENCE [LARGE SCALE GENOMIC DNA]</scope>
    <source>
        <strain evidence="3 4">AL19</strain>
    </source>
</reference>
<dbReference type="InterPro" id="IPR001173">
    <property type="entry name" value="Glyco_trans_2-like"/>
</dbReference>
<dbReference type="InterPro" id="IPR050834">
    <property type="entry name" value="Glycosyltransf_2"/>
</dbReference>
<dbReference type="Pfam" id="PF13524">
    <property type="entry name" value="Glyco_trans_1_2"/>
    <property type="match status" value="1"/>
</dbReference>
<sequence length="880" mass="100986">MSEQKWKKSIIEQLNWVRTEQKRIQSAPAANRASVEGLKQLEVLRMKTTVRPKSSPLESKTKRYHQESNRELLKEIAYEEIPVTGGSRYYERRPLEVAIVCSEFMHAYYQDALHLHYVNPATFTDVFEKPIDLFLVVTSWKGLNGEDWKGVATPTSKKRQRLLDMMKQVKAKGIPVVFQSTEDPSNFDRFSDLAKAADYILTSDEAMIPEYQVLCGHDRIEATSFGVNPIIHNPIGATRSRKKHVLFAGSWMAKYPERVKDTEMLFDGVLRSNHTLDIVDRNYQLNLPDYHFPERYVSRVAPAIPYDALQQVSKCYDWVLNLNSIKYSKTMCARRVYESQALGNLILSNYSIAVNNDFPNVFTIHDHQEVQAILERTTQDEIDRLRAEGIRSVMSSHTVYDRIDQLTRLLQLEMPPVKRTLLVILRNATPELEQMLTRQSITADVICREEDLTGALYAAADLVTVLDGAESYGEYYLEDLVNGFKYSDVSITRKTYTDEAHFVIREAAGSTVNAMIWREAFPYEQFTEGKIEGATLFLDALEWNEGGGTAIIESPVLSVVVPIFNNGKYLTYKCFASLKRMDRFEEAEIILVDDGSTDRFTRQAIDRLARRHGNVVTYLFPTGGSGSASRPRNKGVELARSERIAFLDPDNEVLSDRYAELLAELDQDQTLDFAVGHMKKLAEKTSIIALPKIRKQGRTVCDQPKAYLLEHRFAVQSIQALVVNRRFLQEHQLEQVVGAVGQDSLFFQEMMLHANRVLLVNRVIHYYYAAVAGSTVNSLTVRFFERSVVREKARAEKFARYGVLDAYKATRFEHFFEHWYLVKLRYCSDKDFAPSVALLRMIVAFYEPMNLTNPLIRQFVELADMKRTDAIQTLLLEEVR</sequence>
<dbReference type="GO" id="GO:0016757">
    <property type="term" value="F:glycosyltransferase activity"/>
    <property type="evidence" value="ECO:0007669"/>
    <property type="project" value="UniProtKB-KW"/>
</dbReference>
<keyword evidence="3" id="KW-0328">Glycosyltransferase</keyword>
<keyword evidence="4" id="KW-1185">Reference proteome</keyword>
<gene>
    <name evidence="3" type="ORF">QK289_03385</name>
</gene>
<evidence type="ECO:0000259" key="1">
    <source>
        <dbReference type="Pfam" id="PF00535"/>
    </source>
</evidence>
<dbReference type="RefSeq" id="WP_282354478.1">
    <property type="nucleotide sequence ID" value="NZ_JASBQV010000003.1"/>
</dbReference>
<dbReference type="Proteomes" id="UP001243286">
    <property type="component" value="Unassembled WGS sequence"/>
</dbReference>